<keyword evidence="5" id="KW-0472">Membrane</keyword>
<evidence type="ECO:0000259" key="7">
    <source>
        <dbReference type="Pfam" id="PF13579"/>
    </source>
</evidence>
<keyword evidence="2" id="KW-0328">Glycosyltransferase</keyword>
<proteinExistence type="predicted"/>
<dbReference type="CDD" id="cd03801">
    <property type="entry name" value="GT4_PimA-like"/>
    <property type="match status" value="1"/>
</dbReference>
<keyword evidence="9" id="KW-1185">Reference proteome</keyword>
<organism evidence="8 9">
    <name type="scientific">Isoptericola chiayiensis</name>
    <dbReference type="NCBI Taxonomy" id="579446"/>
    <lineage>
        <taxon>Bacteria</taxon>
        <taxon>Bacillati</taxon>
        <taxon>Actinomycetota</taxon>
        <taxon>Actinomycetes</taxon>
        <taxon>Micrococcales</taxon>
        <taxon>Promicromonosporaceae</taxon>
        <taxon>Isoptericola</taxon>
    </lineage>
</organism>
<protein>
    <recommendedName>
        <fullName evidence="1">D-inositol 3-phosphate glycosyltransferase</fullName>
    </recommendedName>
</protein>
<sequence>MTGYRKQIILALLAALMCIVLNVVSVVAGYSETNAALAANLTVAGTTLVLLVAGLSAMLKFRSDSRIRATRISNIERRVAALADATSAHKGALDKVTGVTAELKSQESRIAQGGRTNRTPQASPTSGSHEITDSLVLLGRRQGLDIPSFLSINQAAERVQVAVDSGKVFDAVPFLESYPGLARKLGLTTQRNLLKGLRRLGYLEHSVSVIREIAANSGKPSDERALAIYTSELALYRGEVDLDLELPSLDYQPRGGVVLHFVGKALPETQSGYTLRTQYTVEAQRRVGMEPVVVAQAGASDRPHLHTETYEHNGIRHYLLGGPQRGAGPWDTWIRENVERLAEVVRLVQPSLIHAHSDFINAMIALPVARAYNIPLVNETRGFWEESWLSRVTAAENWNSDESGWRGTTLPDMYRLRVEREAKMRNAADGVVTLASVMRDHIERVGENLGYPVPKISIAPNAVEAEQFPVLGPNADLRQDLSIPRDATVIGYISSIVEYEGIDTLIRAMHELELAVEAVARSSTHAYKGAVLEGTESPLLETSSSDRATGGIEGAARQRGDSTVDSKQIAIMDLLDKLSEFNGDRDIGSLTQHSTSLVNSVSSLTGPIVLVIVGDGAQLASLKALATQLGVKGVKFTGRVAHDRVLEYYGLIDLFVVPRKKAAVTELVTPLKPFEAMSTGRPCIFSDVGALAEIARDSGAVQLFMADDHCDLSATMAQLIADPDQMAIMARKGADWVRRERRWDGNALTYLEFYSSIGVNLGTSAA</sequence>
<evidence type="ECO:0000313" key="8">
    <source>
        <dbReference type="EMBL" id="GAA4719305.1"/>
    </source>
</evidence>
<gene>
    <name evidence="8" type="ORF">GCM10023216_04920</name>
</gene>
<dbReference type="Pfam" id="PF13579">
    <property type="entry name" value="Glyco_trans_4_4"/>
    <property type="match status" value="1"/>
</dbReference>
<dbReference type="InterPro" id="IPR028098">
    <property type="entry name" value="Glyco_trans_4-like_N"/>
</dbReference>
<feature type="compositionally biased region" description="Polar residues" evidence="4">
    <location>
        <begin position="114"/>
        <end position="129"/>
    </location>
</feature>
<evidence type="ECO:0000256" key="5">
    <source>
        <dbReference type="SAM" id="Phobius"/>
    </source>
</evidence>
<accession>A0ABP8Y3A0</accession>
<dbReference type="InterPro" id="IPR050194">
    <property type="entry name" value="Glycosyltransferase_grp1"/>
</dbReference>
<feature type="domain" description="Glycosyl transferase family 1" evidence="6">
    <location>
        <begin position="605"/>
        <end position="734"/>
    </location>
</feature>
<evidence type="ECO:0000256" key="3">
    <source>
        <dbReference type="ARBA" id="ARBA00022679"/>
    </source>
</evidence>
<dbReference type="SUPFAM" id="SSF53756">
    <property type="entry name" value="UDP-Glycosyltransferase/glycogen phosphorylase"/>
    <property type="match status" value="2"/>
</dbReference>
<dbReference type="PANTHER" id="PTHR45947:SF3">
    <property type="entry name" value="SULFOQUINOVOSYL TRANSFERASE SQD2"/>
    <property type="match status" value="1"/>
</dbReference>
<evidence type="ECO:0000256" key="1">
    <source>
        <dbReference type="ARBA" id="ARBA00021292"/>
    </source>
</evidence>
<dbReference type="InterPro" id="IPR001296">
    <property type="entry name" value="Glyco_trans_1"/>
</dbReference>
<reference evidence="9" key="1">
    <citation type="journal article" date="2019" name="Int. J. Syst. Evol. Microbiol.">
        <title>The Global Catalogue of Microorganisms (GCM) 10K type strain sequencing project: providing services to taxonomists for standard genome sequencing and annotation.</title>
        <authorList>
            <consortium name="The Broad Institute Genomics Platform"/>
            <consortium name="The Broad Institute Genome Sequencing Center for Infectious Disease"/>
            <person name="Wu L."/>
            <person name="Ma J."/>
        </authorList>
    </citation>
    <scope>NUCLEOTIDE SEQUENCE [LARGE SCALE GENOMIC DNA]</scope>
    <source>
        <strain evidence="9">JCM 18063</strain>
    </source>
</reference>
<dbReference type="Gene3D" id="3.40.50.2000">
    <property type="entry name" value="Glycogen Phosphorylase B"/>
    <property type="match status" value="2"/>
</dbReference>
<evidence type="ECO:0000256" key="4">
    <source>
        <dbReference type="SAM" id="MobiDB-lite"/>
    </source>
</evidence>
<evidence type="ECO:0000256" key="2">
    <source>
        <dbReference type="ARBA" id="ARBA00022676"/>
    </source>
</evidence>
<evidence type="ECO:0000313" key="9">
    <source>
        <dbReference type="Proteomes" id="UP001500956"/>
    </source>
</evidence>
<feature type="transmembrane region" description="Helical" evidence="5">
    <location>
        <begin position="39"/>
        <end position="59"/>
    </location>
</feature>
<dbReference type="Pfam" id="PF00534">
    <property type="entry name" value="Glycos_transf_1"/>
    <property type="match status" value="1"/>
</dbReference>
<name>A0ABP8Y3A0_9MICO</name>
<keyword evidence="5" id="KW-1133">Transmembrane helix</keyword>
<dbReference type="PANTHER" id="PTHR45947">
    <property type="entry name" value="SULFOQUINOVOSYL TRANSFERASE SQD2"/>
    <property type="match status" value="1"/>
</dbReference>
<dbReference type="Proteomes" id="UP001500956">
    <property type="component" value="Unassembled WGS sequence"/>
</dbReference>
<feature type="domain" description="Glycosyltransferase subfamily 4-like N-terminal" evidence="7">
    <location>
        <begin position="272"/>
        <end position="446"/>
    </location>
</feature>
<comment type="caution">
    <text evidence="8">The sequence shown here is derived from an EMBL/GenBank/DDBJ whole genome shotgun (WGS) entry which is preliminary data.</text>
</comment>
<evidence type="ECO:0000259" key="6">
    <source>
        <dbReference type="Pfam" id="PF00534"/>
    </source>
</evidence>
<keyword evidence="5" id="KW-0812">Transmembrane</keyword>
<dbReference type="EMBL" id="BAABID010000004">
    <property type="protein sequence ID" value="GAA4719305.1"/>
    <property type="molecule type" value="Genomic_DNA"/>
</dbReference>
<feature type="region of interest" description="Disordered" evidence="4">
    <location>
        <begin position="107"/>
        <end position="129"/>
    </location>
</feature>
<keyword evidence="3" id="KW-0808">Transferase</keyword>